<reference evidence="2 3" key="1">
    <citation type="submission" date="2017-09" db="EMBL/GenBank/DDBJ databases">
        <authorList>
            <person name="Ehlers B."/>
            <person name="Leendertz F.H."/>
        </authorList>
    </citation>
    <scope>NUCLEOTIDE SEQUENCE [LARGE SCALE GENOMIC DNA]</scope>
    <source>
        <strain evidence="2 3">DSM 16848</strain>
    </source>
</reference>
<proteinExistence type="predicted"/>
<dbReference type="RefSeq" id="WP_097113141.1">
    <property type="nucleotide sequence ID" value="NZ_CP083931.1"/>
</dbReference>
<dbReference type="Proteomes" id="UP000219669">
    <property type="component" value="Unassembled WGS sequence"/>
</dbReference>
<dbReference type="OrthoDB" id="5292533at2"/>
<gene>
    <name evidence="2" type="ORF">SAMN02746062_00051</name>
</gene>
<dbReference type="PANTHER" id="PTHR12126">
    <property type="entry name" value="NADH-UBIQUINONE OXIDOREDUCTASE 39 KDA SUBUNIT-RELATED"/>
    <property type="match status" value="1"/>
</dbReference>
<dbReference type="AlphaFoldDB" id="A0A286E1Q6"/>
<evidence type="ECO:0000313" key="2">
    <source>
        <dbReference type="EMBL" id="SOD64820.1"/>
    </source>
</evidence>
<sequence length="278" mass="30017">MNILIFGGRGFIGKQIARILRERGHQVHIATRQEVDFVNLNETSAKKVLQNQDVIVNAVGVMSRHADVLETVHHHTPVKLAAWAREVGVKHWVQLSALGADAAHEVPFVGSKGRGDVALLSSGLTVNVGRPSIVFGRGGESCEAFLKMANMPIWALPNGGQFDFQPVHVFDVAEGLANMAEHPLPHGTIVNMTGATQHTLADYLQILRQVVHGKPNHLKIIPIPMALIAPTLPMMNVLSNGFVSAGSMKLLQQGSCADCGDFAALLGREPLGVRDFVY</sequence>
<dbReference type="InterPro" id="IPR051207">
    <property type="entry name" value="ComplexI_NDUFA9_subunit"/>
</dbReference>
<keyword evidence="3" id="KW-1185">Reference proteome</keyword>
<dbReference type="PANTHER" id="PTHR12126:SF11">
    <property type="entry name" value="NADH DEHYDROGENASE [UBIQUINONE] 1 ALPHA SUBCOMPLEX SUBUNIT 9, MITOCHONDRIAL"/>
    <property type="match status" value="1"/>
</dbReference>
<dbReference type="GO" id="GO:0044877">
    <property type="term" value="F:protein-containing complex binding"/>
    <property type="evidence" value="ECO:0007669"/>
    <property type="project" value="TreeGrafter"/>
</dbReference>
<feature type="domain" description="NAD-dependent epimerase/dehydratase" evidence="1">
    <location>
        <begin position="3"/>
        <end position="97"/>
    </location>
</feature>
<dbReference type="InterPro" id="IPR036291">
    <property type="entry name" value="NAD(P)-bd_dom_sf"/>
</dbReference>
<accession>A0A286E1Q6</accession>
<dbReference type="Pfam" id="PF01370">
    <property type="entry name" value="Epimerase"/>
    <property type="match status" value="1"/>
</dbReference>
<organism evidence="2 3">
    <name type="scientific">Alysiella filiformis DSM 16848</name>
    <dbReference type="NCBI Taxonomy" id="1120981"/>
    <lineage>
        <taxon>Bacteria</taxon>
        <taxon>Pseudomonadati</taxon>
        <taxon>Pseudomonadota</taxon>
        <taxon>Betaproteobacteria</taxon>
        <taxon>Neisseriales</taxon>
        <taxon>Neisseriaceae</taxon>
        <taxon>Alysiella</taxon>
    </lineage>
</organism>
<dbReference type="InterPro" id="IPR001509">
    <property type="entry name" value="Epimerase_deHydtase"/>
</dbReference>
<dbReference type="SUPFAM" id="SSF51735">
    <property type="entry name" value="NAD(P)-binding Rossmann-fold domains"/>
    <property type="match status" value="1"/>
</dbReference>
<evidence type="ECO:0000259" key="1">
    <source>
        <dbReference type="Pfam" id="PF01370"/>
    </source>
</evidence>
<dbReference type="EMBL" id="OCNF01000001">
    <property type="protein sequence ID" value="SOD64820.1"/>
    <property type="molecule type" value="Genomic_DNA"/>
</dbReference>
<protein>
    <submittedName>
        <fullName evidence="2">Uncharacterized conserved protein YbjT, contains NAD(P)-binding and DUF2867 domains</fullName>
    </submittedName>
</protein>
<evidence type="ECO:0000313" key="3">
    <source>
        <dbReference type="Proteomes" id="UP000219669"/>
    </source>
</evidence>
<dbReference type="Gene3D" id="3.40.50.720">
    <property type="entry name" value="NAD(P)-binding Rossmann-like Domain"/>
    <property type="match status" value="1"/>
</dbReference>
<name>A0A286E1Q6_9NEIS</name>